<feature type="domain" description="FAD/NAD(P)-binding" evidence="5">
    <location>
        <begin position="7"/>
        <end position="317"/>
    </location>
</feature>
<gene>
    <name evidence="6" type="ORF">H010_07831</name>
</gene>
<evidence type="ECO:0000256" key="4">
    <source>
        <dbReference type="ARBA" id="ARBA00022827"/>
    </source>
</evidence>
<dbReference type="InterPro" id="IPR050260">
    <property type="entry name" value="FAD-bd_OxRdtase"/>
</dbReference>
<dbReference type="InterPro" id="IPR023753">
    <property type="entry name" value="FAD/NAD-binding_dom"/>
</dbReference>
<dbReference type="PANTHER" id="PTHR43429">
    <property type="entry name" value="PYRIDINE NUCLEOTIDE-DISULFIDE OXIDOREDUCTASE DOMAIN-CONTAINING"/>
    <property type="match status" value="1"/>
</dbReference>
<dbReference type="Pfam" id="PF07992">
    <property type="entry name" value="Pyr_redox_2"/>
    <property type="match status" value="1"/>
</dbReference>
<comment type="cofactor">
    <cofactor evidence="1">
        <name>FAD</name>
        <dbReference type="ChEBI" id="CHEBI:57692"/>
    </cofactor>
</comment>
<name>A0A9X4S7H8_9BURK</name>
<evidence type="ECO:0000313" key="7">
    <source>
        <dbReference type="Proteomes" id="UP001152876"/>
    </source>
</evidence>
<proteinExistence type="inferred from homology"/>
<dbReference type="Gene3D" id="3.50.50.60">
    <property type="entry name" value="FAD/NAD(P)-binding domain"/>
    <property type="match status" value="2"/>
</dbReference>
<accession>A0A9X4S7H8</accession>
<dbReference type="SUPFAM" id="SSF51905">
    <property type="entry name" value="FAD/NAD(P)-binding domain"/>
    <property type="match status" value="1"/>
</dbReference>
<keyword evidence="7" id="KW-1185">Reference proteome</keyword>
<evidence type="ECO:0000313" key="6">
    <source>
        <dbReference type="EMBL" id="MDG5975152.1"/>
    </source>
</evidence>
<dbReference type="RefSeq" id="WP_068167074.1">
    <property type="nucleotide sequence ID" value="NZ_AOGK01000005.1"/>
</dbReference>
<keyword evidence="3" id="KW-0285">Flavoprotein</keyword>
<dbReference type="EMBL" id="AOGK01000005">
    <property type="protein sequence ID" value="MDG5975152.1"/>
    <property type="molecule type" value="Genomic_DNA"/>
</dbReference>
<comment type="caution">
    <text evidence="6">The sequence shown here is derived from an EMBL/GenBank/DDBJ whole genome shotgun (WGS) entry which is preliminary data.</text>
</comment>
<organism evidence="6 7">
    <name type="scientific">Hydrogenophaga taeniospiralis CCUG 15921</name>
    <dbReference type="NCBI Taxonomy" id="1281780"/>
    <lineage>
        <taxon>Bacteria</taxon>
        <taxon>Pseudomonadati</taxon>
        <taxon>Pseudomonadota</taxon>
        <taxon>Betaproteobacteria</taxon>
        <taxon>Burkholderiales</taxon>
        <taxon>Comamonadaceae</taxon>
        <taxon>Hydrogenophaga</taxon>
    </lineage>
</organism>
<dbReference type="OrthoDB" id="9769238at2"/>
<dbReference type="GO" id="GO:0016491">
    <property type="term" value="F:oxidoreductase activity"/>
    <property type="evidence" value="ECO:0007669"/>
    <property type="project" value="InterPro"/>
</dbReference>
<reference evidence="6" key="1">
    <citation type="submission" date="2013-01" db="EMBL/GenBank/DDBJ databases">
        <title>Genome draft of Hydrogenophaga taeniospiralis 2K1.</title>
        <authorList>
            <person name="Gomila M."/>
            <person name="Lalucat J."/>
        </authorList>
    </citation>
    <scope>NUCLEOTIDE SEQUENCE</scope>
    <source>
        <strain evidence="6">CCUG 15921</strain>
    </source>
</reference>
<protein>
    <submittedName>
        <fullName evidence="6">FAD-dependent pyridine nucleotide-disulfide oxidoreductase</fullName>
    </submittedName>
</protein>
<evidence type="ECO:0000259" key="5">
    <source>
        <dbReference type="Pfam" id="PF07992"/>
    </source>
</evidence>
<keyword evidence="4" id="KW-0274">FAD</keyword>
<dbReference type="PRINTS" id="PR00469">
    <property type="entry name" value="PNDRDTASEII"/>
</dbReference>
<evidence type="ECO:0000256" key="2">
    <source>
        <dbReference type="ARBA" id="ARBA00006442"/>
    </source>
</evidence>
<evidence type="ECO:0000256" key="3">
    <source>
        <dbReference type="ARBA" id="ARBA00022630"/>
    </source>
</evidence>
<dbReference type="PRINTS" id="PR00368">
    <property type="entry name" value="FADPNR"/>
</dbReference>
<evidence type="ECO:0000256" key="1">
    <source>
        <dbReference type="ARBA" id="ARBA00001974"/>
    </source>
</evidence>
<sequence>MNPHVRHHVILGAGPAGVIAAETIRKHAPHDPITLVGDENEAPYSRMAIPYLLIGKVGEEGTHLRHTADHFSRLNIQLLRGVRAKRLDTAKRTVELSDGNTLGFDTLLIATGSSPATPPIPGIDGPGVHSCWTLADARAIANLAKPGAKVLQMGAGFIGCIIMEALQKRGVELSVVEMGDRMVPRMMGPTAGGMIKDWCGNHGVKVFTGTRVEAIERGNGAEPGLLGKIAQVVGIGSASEPNGKMQVRLSSGERVEADLVISATGVRPNIGFLETSGVRCLVGVLTDEHLQTNVPGIYAAGDCAEAYDKVSGKTIVSAIQPNAAEQARVAALNMIGQPTSLPGVTQINVLDTLGMISTSFGNWQGVPGGEHVELTDKTAGRHLSLQFQGDVMVGCNSVGWTDHVGVMRGLVEGQVRLGEWKDRLMHDPTKLMDAYLSSAQGQGHWSGAADERRR</sequence>
<dbReference type="Proteomes" id="UP001152876">
    <property type="component" value="Unassembled WGS sequence"/>
</dbReference>
<dbReference type="PANTHER" id="PTHR43429:SF3">
    <property type="entry name" value="NITRITE REDUCTASE [NAD(P)H]"/>
    <property type="match status" value="1"/>
</dbReference>
<comment type="similarity">
    <text evidence="2">Belongs to the FAD-dependent oxidoreductase family.</text>
</comment>
<dbReference type="InterPro" id="IPR036188">
    <property type="entry name" value="FAD/NAD-bd_sf"/>
</dbReference>
<dbReference type="AlphaFoldDB" id="A0A9X4S7H8"/>